<proteinExistence type="predicted"/>
<evidence type="ECO:0000313" key="3">
    <source>
        <dbReference type="Proteomes" id="UP000193920"/>
    </source>
</evidence>
<feature type="transmembrane region" description="Helical" evidence="1">
    <location>
        <begin position="46"/>
        <end position="73"/>
    </location>
</feature>
<evidence type="ECO:0000256" key="1">
    <source>
        <dbReference type="SAM" id="Phobius"/>
    </source>
</evidence>
<comment type="caution">
    <text evidence="2">The sequence shown here is derived from an EMBL/GenBank/DDBJ whole genome shotgun (WGS) entry which is preliminary data.</text>
</comment>
<keyword evidence="3" id="KW-1185">Reference proteome</keyword>
<feature type="transmembrane region" description="Helical" evidence="1">
    <location>
        <begin position="79"/>
        <end position="112"/>
    </location>
</feature>
<keyword evidence="1" id="KW-0472">Membrane</keyword>
<dbReference type="EMBL" id="MCOG01000022">
    <property type="protein sequence ID" value="ORY76452.1"/>
    <property type="molecule type" value="Genomic_DNA"/>
</dbReference>
<accession>A0A1Y2EXW0</accession>
<name>A0A1Y2EXW0_9FUNG</name>
<dbReference type="Proteomes" id="UP000193920">
    <property type="component" value="Unassembled WGS sequence"/>
</dbReference>
<sequence>MASTTTSETPATHTFRDVAIEKFNQVKSTSLGYYETSKGYVKENPFLSIAIAGTAFVTSLPLFFVVSTFLFILLCVSSVFFVVFSIMATIAGIVLFIPVTITLGTLIFYYALYYLAYNTYSKVAVTLSEDSDATFSIKLVVDSLIKTIKEFGEHIRDYYNKIIGFVILKFGALKLEELKRNVNFDGIKTKKDEVIQKIRSLRANKAEAQKATVPEKLAEKEE</sequence>
<organism evidence="2 3">
    <name type="scientific">Neocallimastix californiae</name>
    <dbReference type="NCBI Taxonomy" id="1754190"/>
    <lineage>
        <taxon>Eukaryota</taxon>
        <taxon>Fungi</taxon>
        <taxon>Fungi incertae sedis</taxon>
        <taxon>Chytridiomycota</taxon>
        <taxon>Chytridiomycota incertae sedis</taxon>
        <taxon>Neocallimastigomycetes</taxon>
        <taxon>Neocallimastigales</taxon>
        <taxon>Neocallimastigaceae</taxon>
        <taxon>Neocallimastix</taxon>
    </lineage>
</organism>
<keyword evidence="1" id="KW-0812">Transmembrane</keyword>
<gene>
    <name evidence="2" type="ORF">LY90DRAFT_501771</name>
</gene>
<protein>
    <submittedName>
        <fullName evidence="2">Uncharacterized protein</fullName>
    </submittedName>
</protein>
<dbReference type="AlphaFoldDB" id="A0A1Y2EXW0"/>
<evidence type="ECO:0000313" key="2">
    <source>
        <dbReference type="EMBL" id="ORY76452.1"/>
    </source>
</evidence>
<keyword evidence="1" id="KW-1133">Transmembrane helix</keyword>
<reference evidence="2 3" key="1">
    <citation type="submission" date="2016-08" db="EMBL/GenBank/DDBJ databases">
        <title>A Parts List for Fungal Cellulosomes Revealed by Comparative Genomics.</title>
        <authorList>
            <consortium name="DOE Joint Genome Institute"/>
            <person name="Haitjema C.H."/>
            <person name="Gilmore S.P."/>
            <person name="Henske J.K."/>
            <person name="Solomon K.V."/>
            <person name="De Groot R."/>
            <person name="Kuo A."/>
            <person name="Mondo S.J."/>
            <person name="Salamov A.A."/>
            <person name="Labutti K."/>
            <person name="Zhao Z."/>
            <person name="Chiniquy J."/>
            <person name="Barry K."/>
            <person name="Brewer H.M."/>
            <person name="Purvine S.O."/>
            <person name="Wright A.T."/>
            <person name="Boxma B."/>
            <person name="Van Alen T."/>
            <person name="Hackstein J.H."/>
            <person name="Baker S.E."/>
            <person name="Grigoriev I.V."/>
            <person name="O'Malley M.A."/>
        </authorList>
    </citation>
    <scope>NUCLEOTIDE SEQUENCE [LARGE SCALE GENOMIC DNA]</scope>
    <source>
        <strain evidence="2 3">G1</strain>
    </source>
</reference>